<evidence type="ECO:0000313" key="3">
    <source>
        <dbReference type="EMBL" id="PST42097.1"/>
    </source>
</evidence>
<dbReference type="GO" id="GO:0008803">
    <property type="term" value="F:bis(5'-nucleosyl)-tetraphosphatase (symmetrical) activity"/>
    <property type="evidence" value="ECO:0007669"/>
    <property type="project" value="TreeGrafter"/>
</dbReference>
<sequence>MKGKTYVLSDIHGNFEIFKRMLDKIQFNSQDQLYILGDICDRGPCSLDIYFYIQKFDNITLLKGNHEYMMQEALKESIDHNDFDFPSCEFKLWSQNGGEKTIENIRQYLRKKKLYHCDYTIVRNVFLRNLYNYLKNLPLYLELTVNNKDYILVHAGIDPERNLDDQEEDTLLWIRDYFFLSECDLNKTYIFGHTPLCFINRDQSFSVWYDDEFHNKIGIDGGLALGERGQLNCICLDDEQVFVLKMSEVNDA</sequence>
<dbReference type="PANTHER" id="PTHR42850">
    <property type="entry name" value="METALLOPHOSPHOESTERASE"/>
    <property type="match status" value="1"/>
</dbReference>
<dbReference type="Proteomes" id="UP001198439">
    <property type="component" value="Unassembled WGS sequence"/>
</dbReference>
<dbReference type="GeneID" id="77469612"/>
<name>A0A2T3G3J3_9FIRM</name>
<dbReference type="InterPro" id="IPR050126">
    <property type="entry name" value="Ap4A_hydrolase"/>
</dbReference>
<reference evidence="4" key="1">
    <citation type="submission" date="2018-03" db="EMBL/GenBank/DDBJ databases">
        <title>Lachnoclostridium SNUG30370 gen.nov., sp.nov., isolated from human faeces.</title>
        <authorList>
            <person name="Seo B."/>
            <person name="Jeon K."/>
            <person name="Ko G."/>
        </authorList>
    </citation>
    <scope>NUCLEOTIDE SEQUENCE [LARGE SCALE GENOMIC DNA]</scope>
    <source>
        <strain evidence="4">SNUG30370</strain>
    </source>
</reference>
<dbReference type="GO" id="GO:0110154">
    <property type="term" value="P:RNA decapping"/>
    <property type="evidence" value="ECO:0007669"/>
    <property type="project" value="TreeGrafter"/>
</dbReference>
<dbReference type="InterPro" id="IPR029052">
    <property type="entry name" value="Metallo-depent_PP-like"/>
</dbReference>
<dbReference type="GO" id="GO:0016791">
    <property type="term" value="F:phosphatase activity"/>
    <property type="evidence" value="ECO:0007669"/>
    <property type="project" value="TreeGrafter"/>
</dbReference>
<dbReference type="EMBL" id="JAJDKZ010000014">
    <property type="protein sequence ID" value="MCB8610234.1"/>
    <property type="molecule type" value="Genomic_DNA"/>
</dbReference>
<keyword evidence="4" id="KW-1185">Reference proteome</keyword>
<accession>A0A2T3G3J3</accession>
<dbReference type="PANTHER" id="PTHR42850:SF4">
    <property type="entry name" value="ZINC-DEPENDENT ENDOPOLYPHOSPHATASE"/>
    <property type="match status" value="1"/>
</dbReference>
<reference evidence="2" key="3">
    <citation type="submission" date="2021-10" db="EMBL/GenBank/DDBJ databases">
        <title>Collection of gut derived symbiotic bacterial strains cultured from healthy donors.</title>
        <authorList>
            <person name="Lin H."/>
            <person name="Littmann E."/>
            <person name="Kohout C."/>
            <person name="Pamer E.G."/>
        </authorList>
    </citation>
    <scope>NUCLEOTIDE SEQUENCE</scope>
    <source>
        <strain evidence="2">DFI.4.48</strain>
    </source>
</reference>
<evidence type="ECO:0000313" key="4">
    <source>
        <dbReference type="Proteomes" id="UP000241201"/>
    </source>
</evidence>
<evidence type="ECO:0000259" key="1">
    <source>
        <dbReference type="Pfam" id="PF00149"/>
    </source>
</evidence>
<dbReference type="SUPFAM" id="SSF56300">
    <property type="entry name" value="Metallo-dependent phosphatases"/>
    <property type="match status" value="1"/>
</dbReference>
<protein>
    <submittedName>
        <fullName evidence="2">Metallophosphoesterase</fullName>
    </submittedName>
    <submittedName>
        <fullName evidence="3">Serine/threonine protein phosphatase</fullName>
    </submittedName>
</protein>
<proteinExistence type="predicted"/>
<dbReference type="RefSeq" id="WP_106986892.1">
    <property type="nucleotide sequence ID" value="NZ_DAWBWI010000173.1"/>
</dbReference>
<organism evidence="3 4">
    <name type="scientific">Faecalibacillus faecis</name>
    <dbReference type="NCBI Taxonomy" id="1982628"/>
    <lineage>
        <taxon>Bacteria</taxon>
        <taxon>Bacillati</taxon>
        <taxon>Bacillota</taxon>
        <taxon>Erysipelotrichia</taxon>
        <taxon>Erysipelotrichales</taxon>
        <taxon>Coprobacillaceae</taxon>
        <taxon>Faecalibacillus</taxon>
    </lineage>
</organism>
<dbReference type="Pfam" id="PF00149">
    <property type="entry name" value="Metallophos"/>
    <property type="match status" value="1"/>
</dbReference>
<dbReference type="EMBL" id="PYLP01000001">
    <property type="protein sequence ID" value="PST42097.1"/>
    <property type="molecule type" value="Genomic_DNA"/>
</dbReference>
<comment type="caution">
    <text evidence="3">The sequence shown here is derived from an EMBL/GenBank/DDBJ whole genome shotgun (WGS) entry which is preliminary data.</text>
</comment>
<feature type="domain" description="Calcineurin-like phosphoesterase" evidence="1">
    <location>
        <begin position="4"/>
        <end position="195"/>
    </location>
</feature>
<gene>
    <name evidence="3" type="ORF">C7U55_00645</name>
    <name evidence="2" type="ORF">LJD69_06475</name>
</gene>
<dbReference type="Gene3D" id="3.60.21.10">
    <property type="match status" value="1"/>
</dbReference>
<reference evidence="3" key="2">
    <citation type="journal article" date="2019" name="Int. J. Syst. Evol. Microbiol.">
        <title>Faecalibacillus intestinalis gen. nov., sp. nov. and Faecalibacillus faecis sp. nov., isolated from human faeces.</title>
        <authorList>
            <person name="Seo B."/>
            <person name="Jeon K."/>
            <person name="Baek I."/>
            <person name="Lee Y.M."/>
            <person name="Baek K."/>
            <person name="Ko G."/>
        </authorList>
    </citation>
    <scope>NUCLEOTIDE SEQUENCE</scope>
    <source>
        <strain evidence="3">SNUG30370</strain>
    </source>
</reference>
<dbReference type="AlphaFoldDB" id="A0A2T3G3J3"/>
<dbReference type="InterPro" id="IPR004843">
    <property type="entry name" value="Calcineurin-like_PHP"/>
</dbReference>
<dbReference type="GO" id="GO:0005737">
    <property type="term" value="C:cytoplasm"/>
    <property type="evidence" value="ECO:0007669"/>
    <property type="project" value="TreeGrafter"/>
</dbReference>
<evidence type="ECO:0000313" key="2">
    <source>
        <dbReference type="EMBL" id="MCB8610234.1"/>
    </source>
</evidence>
<dbReference type="Proteomes" id="UP000241201">
    <property type="component" value="Unassembled WGS sequence"/>
</dbReference>